<dbReference type="InterPro" id="IPR046497">
    <property type="entry name" value="DUF6590"/>
</dbReference>
<dbReference type="PANTHER" id="PTHR35391:SF5">
    <property type="entry name" value="DUF6590 DOMAIN-CONTAINING PROTEIN"/>
    <property type="match status" value="1"/>
</dbReference>
<dbReference type="Proteomes" id="UP000186583">
    <property type="component" value="Unassembled WGS sequence"/>
</dbReference>
<organism evidence="3 4">
    <name type="scientific">Colletotrichum chlorophyti</name>
    <dbReference type="NCBI Taxonomy" id="708187"/>
    <lineage>
        <taxon>Eukaryota</taxon>
        <taxon>Fungi</taxon>
        <taxon>Dikarya</taxon>
        <taxon>Ascomycota</taxon>
        <taxon>Pezizomycotina</taxon>
        <taxon>Sordariomycetes</taxon>
        <taxon>Hypocreomycetidae</taxon>
        <taxon>Glomerellales</taxon>
        <taxon>Glomerellaceae</taxon>
        <taxon>Colletotrichum</taxon>
    </lineage>
</organism>
<dbReference type="OrthoDB" id="3559580at2759"/>
<dbReference type="Pfam" id="PF20233">
    <property type="entry name" value="DUF6590"/>
    <property type="match status" value="1"/>
</dbReference>
<comment type="caution">
    <text evidence="3">The sequence shown here is derived from an EMBL/GenBank/DDBJ whole genome shotgun (WGS) entry which is preliminary data.</text>
</comment>
<keyword evidence="4" id="KW-1185">Reference proteome</keyword>
<evidence type="ECO:0000259" key="2">
    <source>
        <dbReference type="Pfam" id="PF20233"/>
    </source>
</evidence>
<dbReference type="AlphaFoldDB" id="A0A1Q8S7V5"/>
<dbReference type="PANTHER" id="PTHR35391">
    <property type="entry name" value="C2H2-TYPE DOMAIN-CONTAINING PROTEIN-RELATED"/>
    <property type="match status" value="1"/>
</dbReference>
<feature type="compositionally biased region" description="Pro residues" evidence="1">
    <location>
        <begin position="138"/>
        <end position="149"/>
    </location>
</feature>
<protein>
    <recommendedName>
        <fullName evidence="2">DUF6590 domain-containing protein</fullName>
    </recommendedName>
</protein>
<feature type="region of interest" description="Disordered" evidence="1">
    <location>
        <begin position="53"/>
        <end position="208"/>
    </location>
</feature>
<feature type="compositionally biased region" description="Basic and acidic residues" evidence="1">
    <location>
        <begin position="177"/>
        <end position="186"/>
    </location>
</feature>
<accession>A0A1Q8S7V5</accession>
<name>A0A1Q8S7V5_9PEZI</name>
<dbReference type="STRING" id="708187.A0A1Q8S7V5"/>
<gene>
    <name evidence="3" type="ORF">CCHL11_01298</name>
</gene>
<evidence type="ECO:0000313" key="3">
    <source>
        <dbReference type="EMBL" id="OLN97492.1"/>
    </source>
</evidence>
<feature type="compositionally biased region" description="Polar residues" evidence="1">
    <location>
        <begin position="153"/>
        <end position="165"/>
    </location>
</feature>
<proteinExistence type="predicted"/>
<feature type="compositionally biased region" description="Polar residues" evidence="1">
    <location>
        <begin position="76"/>
        <end position="85"/>
    </location>
</feature>
<feature type="domain" description="DUF6590" evidence="2">
    <location>
        <begin position="294"/>
        <end position="445"/>
    </location>
</feature>
<sequence length="461" mass="51331">MHKHRASKHKSKRVGEGQWSDWVWSEDHQRHYAYRLNSNGEYEYHWEAENVMQQNDETIPRDQPGVDEITEGLEALSTSPSTHESGYNYIAQPGENDGYGQVNPASHGHSSRSRKGKGVAYEDEPEYPYELQPDNPKPKPQPNPAPPLDPFWGSNTQLGSQQYGEVNQKFPLSGVNGEEKYVEPNDYHSANGQTPSTFRQDSGYVTTDLADDYDPDLEQAKVESYNQMYGVASQGESSTDPVYGSYEPPGGDEPYDDEGPATPTAPMLAKFDINGTFGHTEALDSRFVVERSIRFSPGQIFKVLWSEPSGSSLGGTPTISTSAMTRVPDPYGGSVFVGFRRFIVIANDEGHCTCVPILTYQGKGCNKSGVKANRHGIIYAHSKHPPKPLPKEPKLGFPPVRAKMLIEGEKLAKESRINYAKLVTVEHNVKVFFIGYIPAEGFEDVTAAVDACWERKNRRHK</sequence>
<reference evidence="3 4" key="1">
    <citation type="submission" date="2016-11" db="EMBL/GenBank/DDBJ databases">
        <title>Draft Genome Assembly of Colletotrichum chlorophyti a pathogen of herbaceous plants.</title>
        <authorList>
            <person name="Gan P."/>
            <person name="Narusaka M."/>
            <person name="Tsushima A."/>
            <person name="Narusaka Y."/>
            <person name="Takano Y."/>
            <person name="Shirasu K."/>
        </authorList>
    </citation>
    <scope>NUCLEOTIDE SEQUENCE [LARGE SCALE GENOMIC DNA]</scope>
    <source>
        <strain evidence="3 4">NTL11</strain>
    </source>
</reference>
<evidence type="ECO:0000313" key="4">
    <source>
        <dbReference type="Proteomes" id="UP000186583"/>
    </source>
</evidence>
<dbReference type="EMBL" id="MPGH01000008">
    <property type="protein sequence ID" value="OLN97492.1"/>
    <property type="molecule type" value="Genomic_DNA"/>
</dbReference>
<feature type="region of interest" description="Disordered" evidence="1">
    <location>
        <begin position="232"/>
        <end position="261"/>
    </location>
</feature>
<feature type="compositionally biased region" description="Polar residues" evidence="1">
    <location>
        <begin position="188"/>
        <end position="205"/>
    </location>
</feature>
<evidence type="ECO:0000256" key="1">
    <source>
        <dbReference type="SAM" id="MobiDB-lite"/>
    </source>
</evidence>